<dbReference type="Pfam" id="PF03732">
    <property type="entry name" value="Retrotrans_gag"/>
    <property type="match status" value="1"/>
</dbReference>
<protein>
    <recommendedName>
        <fullName evidence="6">Retrotransposon Copia-like N-terminal domain-containing protein</fullName>
    </recommendedName>
</protein>
<reference evidence="5" key="1">
    <citation type="journal article" date="2019" name="Gigascience">
        <title>De novo genome assembly of the endangered Acer yangbiense, a plant species with extremely small populations endemic to Yunnan Province, China.</title>
        <authorList>
            <person name="Yang J."/>
            <person name="Wariss H.M."/>
            <person name="Tao L."/>
            <person name="Zhang R."/>
            <person name="Yun Q."/>
            <person name="Hollingsworth P."/>
            <person name="Dao Z."/>
            <person name="Luo G."/>
            <person name="Guo H."/>
            <person name="Ma Y."/>
            <person name="Sun W."/>
        </authorList>
    </citation>
    <scope>NUCLEOTIDE SEQUENCE [LARGE SCALE GENOMIC DNA]</scope>
    <source>
        <strain evidence="5">cv. br00</strain>
    </source>
</reference>
<feature type="domain" description="Retrotransposon Copia-like N-terminal" evidence="3">
    <location>
        <begin position="1"/>
        <end position="40"/>
    </location>
</feature>
<sequence length="399" mass="45470">MNLVPKVLDGTNYAMWRRSMLISLSAKNKLGFINGIIPTPVETDPKFMLWQRCNDMVLSWILNSLNQEIANSVLYVETPSEIWLELQERFSQGNFSHHYQVQRSIVELKQNQDSIFTYYTKIKTLWDELKMSSPVIQCTCGGMKQLSNNEEKMRLSQFLMGLDESYSAIRGQIMLMQPLPTVKKAYELLCEEEKQRGLVEHKGNEQVHAMNVKRTGAGSQRQELSRNWMPANSNIQPSRKRLHCTYCDGTTHTVDKCFYLNGFPIGHALHGKNIQPRNRQKFTANMAETEPLKYNSVQTSNQPLQLTAEELAQIKAFLNEKSAISVNYTGNLNSAEFLQWIIDSGATNHIATSISDEDTAPISNPTLSIPAPSPNETPVLRRSDRPRQPFVLLRDFHCG</sequence>
<keyword evidence="5" id="KW-1185">Reference proteome</keyword>
<evidence type="ECO:0000259" key="2">
    <source>
        <dbReference type="Pfam" id="PF03732"/>
    </source>
</evidence>
<dbReference type="EMBL" id="VDCV01000017">
    <property type="protein sequence ID" value="KAB5516790.1"/>
    <property type="molecule type" value="Genomic_DNA"/>
</dbReference>
<dbReference type="Pfam" id="PF14244">
    <property type="entry name" value="Retrotran_gag_3"/>
    <property type="match status" value="1"/>
</dbReference>
<dbReference type="InterPro" id="IPR005162">
    <property type="entry name" value="Retrotrans_gag_dom"/>
</dbReference>
<name>A0A5N5JG27_9ROSI</name>
<accession>A0A5N5JG27</accession>
<feature type="region of interest" description="Disordered" evidence="1">
    <location>
        <begin position="356"/>
        <end position="382"/>
    </location>
</feature>
<dbReference type="Proteomes" id="UP000326939">
    <property type="component" value="Chromosome 17"/>
</dbReference>
<evidence type="ECO:0008006" key="6">
    <source>
        <dbReference type="Google" id="ProtNLM"/>
    </source>
</evidence>
<dbReference type="AlphaFoldDB" id="A0A5N5JG27"/>
<gene>
    <name evidence="4" type="ORF">DKX38_027438</name>
</gene>
<dbReference type="PANTHER" id="PTHR37610">
    <property type="entry name" value="CCHC-TYPE DOMAIN-CONTAINING PROTEIN"/>
    <property type="match status" value="1"/>
</dbReference>
<comment type="caution">
    <text evidence="4">The sequence shown here is derived from an EMBL/GenBank/DDBJ whole genome shotgun (WGS) entry which is preliminary data.</text>
</comment>
<feature type="domain" description="Retrotransposon gag" evidence="2">
    <location>
        <begin position="57"/>
        <end position="163"/>
    </location>
</feature>
<organism evidence="4 5">
    <name type="scientific">Salix brachista</name>
    <dbReference type="NCBI Taxonomy" id="2182728"/>
    <lineage>
        <taxon>Eukaryota</taxon>
        <taxon>Viridiplantae</taxon>
        <taxon>Streptophyta</taxon>
        <taxon>Embryophyta</taxon>
        <taxon>Tracheophyta</taxon>
        <taxon>Spermatophyta</taxon>
        <taxon>Magnoliopsida</taxon>
        <taxon>eudicotyledons</taxon>
        <taxon>Gunneridae</taxon>
        <taxon>Pentapetalae</taxon>
        <taxon>rosids</taxon>
        <taxon>fabids</taxon>
        <taxon>Malpighiales</taxon>
        <taxon>Salicaceae</taxon>
        <taxon>Saliceae</taxon>
        <taxon>Salix</taxon>
    </lineage>
</organism>
<dbReference type="InterPro" id="IPR029472">
    <property type="entry name" value="Copia-like_N"/>
</dbReference>
<dbReference type="PANTHER" id="PTHR37610:SF40">
    <property type="entry name" value="OS01G0909600 PROTEIN"/>
    <property type="match status" value="1"/>
</dbReference>
<proteinExistence type="predicted"/>
<evidence type="ECO:0000259" key="3">
    <source>
        <dbReference type="Pfam" id="PF14244"/>
    </source>
</evidence>
<evidence type="ECO:0000256" key="1">
    <source>
        <dbReference type="SAM" id="MobiDB-lite"/>
    </source>
</evidence>
<evidence type="ECO:0000313" key="4">
    <source>
        <dbReference type="EMBL" id="KAB5516790.1"/>
    </source>
</evidence>
<evidence type="ECO:0000313" key="5">
    <source>
        <dbReference type="Proteomes" id="UP000326939"/>
    </source>
</evidence>